<feature type="transmembrane region" description="Helical" evidence="1">
    <location>
        <begin position="66"/>
        <end position="87"/>
    </location>
</feature>
<name>A0ABQ5YEL6_9NEIS</name>
<evidence type="ECO:0000256" key="1">
    <source>
        <dbReference type="SAM" id="Phobius"/>
    </source>
</evidence>
<protein>
    <submittedName>
        <fullName evidence="2">Uncharacterized protein</fullName>
    </submittedName>
</protein>
<dbReference type="RefSeq" id="WP_284196033.1">
    <property type="nucleotide sequence ID" value="NZ_BSOG01000002.1"/>
</dbReference>
<feature type="transmembrane region" description="Helical" evidence="1">
    <location>
        <begin position="21"/>
        <end position="46"/>
    </location>
</feature>
<reference evidence="3" key="1">
    <citation type="journal article" date="2019" name="Int. J. Syst. Evol. Microbiol.">
        <title>The Global Catalogue of Microorganisms (GCM) 10K type strain sequencing project: providing services to taxonomists for standard genome sequencing and annotation.</title>
        <authorList>
            <consortium name="The Broad Institute Genomics Platform"/>
            <consortium name="The Broad Institute Genome Sequencing Center for Infectious Disease"/>
            <person name="Wu L."/>
            <person name="Ma J."/>
        </authorList>
    </citation>
    <scope>NUCLEOTIDE SEQUENCE [LARGE SCALE GENOMIC DNA]</scope>
    <source>
        <strain evidence="3">NBRC 110044</strain>
    </source>
</reference>
<comment type="caution">
    <text evidence="2">The sequence shown here is derived from an EMBL/GenBank/DDBJ whole genome shotgun (WGS) entry which is preliminary data.</text>
</comment>
<accession>A0ABQ5YEL6</accession>
<evidence type="ECO:0000313" key="2">
    <source>
        <dbReference type="EMBL" id="GLR12907.1"/>
    </source>
</evidence>
<dbReference type="Proteomes" id="UP001156706">
    <property type="component" value="Unassembled WGS sequence"/>
</dbReference>
<evidence type="ECO:0000313" key="3">
    <source>
        <dbReference type="Proteomes" id="UP001156706"/>
    </source>
</evidence>
<gene>
    <name evidence="2" type="ORF">GCM10007907_16970</name>
</gene>
<keyword evidence="1" id="KW-0472">Membrane</keyword>
<keyword evidence="1" id="KW-0812">Transmembrane</keyword>
<organism evidence="2 3">
    <name type="scientific">Chitinimonas prasina</name>
    <dbReference type="NCBI Taxonomy" id="1434937"/>
    <lineage>
        <taxon>Bacteria</taxon>
        <taxon>Pseudomonadati</taxon>
        <taxon>Pseudomonadota</taxon>
        <taxon>Betaproteobacteria</taxon>
        <taxon>Neisseriales</taxon>
        <taxon>Chitinibacteraceae</taxon>
        <taxon>Chitinimonas</taxon>
    </lineage>
</organism>
<keyword evidence="3" id="KW-1185">Reference proteome</keyword>
<dbReference type="EMBL" id="BSOG01000002">
    <property type="protein sequence ID" value="GLR12907.1"/>
    <property type="molecule type" value="Genomic_DNA"/>
</dbReference>
<proteinExistence type="predicted"/>
<sequence length="104" mass="11414">MPLGSAFGRLRAGLLGRLQRHGGLTFVLMGLCFLGFGASSLNLVILLRANLELFWEHGWQVVGDGALQQLLELIALSYLALACWIGFKCCEKLLVDRLTSEPKP</sequence>
<keyword evidence="1" id="KW-1133">Transmembrane helix</keyword>